<reference evidence="2" key="1">
    <citation type="submission" date="2023-06" db="EMBL/GenBank/DDBJ databases">
        <authorList>
            <person name="Jiang Y."/>
            <person name="Liu Q."/>
        </authorList>
    </citation>
    <scope>NUCLEOTIDE SEQUENCE</scope>
    <source>
        <strain evidence="2">CGMCC 1.12090</strain>
    </source>
</reference>
<feature type="compositionally biased region" description="Basic and acidic residues" evidence="1">
    <location>
        <begin position="197"/>
        <end position="209"/>
    </location>
</feature>
<dbReference type="RefSeq" id="WP_301815827.1">
    <property type="nucleotide sequence ID" value="NZ_JAUJZH010000040.1"/>
</dbReference>
<evidence type="ECO:0000313" key="3">
    <source>
        <dbReference type="Proteomes" id="UP001169027"/>
    </source>
</evidence>
<accession>A0ABT8SES9</accession>
<evidence type="ECO:0000313" key="2">
    <source>
        <dbReference type="EMBL" id="MDO1537429.1"/>
    </source>
</evidence>
<organism evidence="2 3">
    <name type="scientific">Variovorax ginsengisoli</name>
    <dbReference type="NCBI Taxonomy" id="363844"/>
    <lineage>
        <taxon>Bacteria</taxon>
        <taxon>Pseudomonadati</taxon>
        <taxon>Pseudomonadota</taxon>
        <taxon>Betaproteobacteria</taxon>
        <taxon>Burkholderiales</taxon>
        <taxon>Comamonadaceae</taxon>
        <taxon>Variovorax</taxon>
    </lineage>
</organism>
<protein>
    <submittedName>
        <fullName evidence="2">Uncharacterized protein</fullName>
    </submittedName>
</protein>
<comment type="caution">
    <text evidence="2">The sequence shown here is derived from an EMBL/GenBank/DDBJ whole genome shotgun (WGS) entry which is preliminary data.</text>
</comment>
<dbReference type="Proteomes" id="UP001169027">
    <property type="component" value="Unassembled WGS sequence"/>
</dbReference>
<gene>
    <name evidence="2" type="ORF">Q2T77_34805</name>
</gene>
<keyword evidence="3" id="KW-1185">Reference proteome</keyword>
<sequence length="215" mass="23590">MPAACGWSDGRKPTPAPGLEVSAFATGLQHPHWIHVLPNGDVTVAEALFEPGPIKSVFEYAMVSTMRRAAAIGPSPNRITLLRDADRDGVAEVRSALLENLSQPFGMALIGDVFYVGNTDGVVAFPYTPGTTRIDAPGHRLNEFEPGGHWTRSLLASPDGSRLYGRNRARLHLRDRPRQRSQPDLRGPPTQPGRPRLGTDHRSIVDRGQRARRPR</sequence>
<evidence type="ECO:0000256" key="1">
    <source>
        <dbReference type="SAM" id="MobiDB-lite"/>
    </source>
</evidence>
<feature type="compositionally biased region" description="Basic and acidic residues" evidence="1">
    <location>
        <begin position="174"/>
        <end position="183"/>
    </location>
</feature>
<name>A0ABT8SES9_9BURK</name>
<dbReference type="SUPFAM" id="SSF63825">
    <property type="entry name" value="YWTD domain"/>
    <property type="match status" value="1"/>
</dbReference>
<dbReference type="EMBL" id="JAUKVY010000040">
    <property type="protein sequence ID" value="MDO1537429.1"/>
    <property type="molecule type" value="Genomic_DNA"/>
</dbReference>
<feature type="region of interest" description="Disordered" evidence="1">
    <location>
        <begin position="174"/>
        <end position="215"/>
    </location>
</feature>
<proteinExistence type="predicted"/>